<evidence type="ECO:0000259" key="2">
    <source>
        <dbReference type="Pfam" id="PF00248"/>
    </source>
</evidence>
<dbReference type="SUPFAM" id="SSF51430">
    <property type="entry name" value="NAD(P)-linked oxidoreductase"/>
    <property type="match status" value="1"/>
</dbReference>
<name>D0L070_HALNC</name>
<dbReference type="CDD" id="cd19094">
    <property type="entry name" value="AKR_Tas-like"/>
    <property type="match status" value="1"/>
</dbReference>
<dbReference type="EMBL" id="CP001801">
    <property type="protein sequence ID" value="ACX96093.1"/>
    <property type="molecule type" value="Genomic_DNA"/>
</dbReference>
<dbReference type="PANTHER" id="PTHR43364">
    <property type="entry name" value="NADH-SPECIFIC METHYLGLYOXAL REDUCTASE-RELATED"/>
    <property type="match status" value="1"/>
</dbReference>
<gene>
    <name evidence="3" type="ordered locus">Hneap_1257</name>
</gene>
<protein>
    <submittedName>
        <fullName evidence="3">Aldo/keto reductase</fullName>
    </submittedName>
</protein>
<dbReference type="HOGENOM" id="CLU_023205_2_0_6"/>
<keyword evidence="1" id="KW-0560">Oxidoreductase</keyword>
<dbReference type="Gene3D" id="3.20.20.100">
    <property type="entry name" value="NADP-dependent oxidoreductase domain"/>
    <property type="match status" value="1"/>
</dbReference>
<evidence type="ECO:0000256" key="1">
    <source>
        <dbReference type="ARBA" id="ARBA00023002"/>
    </source>
</evidence>
<dbReference type="PANTHER" id="PTHR43364:SF4">
    <property type="entry name" value="NAD(P)-LINKED OXIDOREDUCTASE SUPERFAMILY PROTEIN"/>
    <property type="match status" value="1"/>
</dbReference>
<proteinExistence type="predicted"/>
<evidence type="ECO:0000313" key="4">
    <source>
        <dbReference type="Proteomes" id="UP000009102"/>
    </source>
</evidence>
<organism evidence="3 4">
    <name type="scientific">Halothiobacillus neapolitanus (strain ATCC 23641 / DSM 15147 / CIP 104769 / NCIMB 8539 / c2)</name>
    <name type="common">Thiobacillus neapolitanus</name>
    <dbReference type="NCBI Taxonomy" id="555778"/>
    <lineage>
        <taxon>Bacteria</taxon>
        <taxon>Pseudomonadati</taxon>
        <taxon>Pseudomonadota</taxon>
        <taxon>Gammaproteobacteria</taxon>
        <taxon>Chromatiales</taxon>
        <taxon>Halothiobacillaceae</taxon>
        <taxon>Halothiobacillus</taxon>
    </lineage>
</organism>
<dbReference type="InterPro" id="IPR050523">
    <property type="entry name" value="AKR_Detox_Biosynth"/>
</dbReference>
<dbReference type="RefSeq" id="WP_012824127.1">
    <property type="nucleotide sequence ID" value="NC_013422.1"/>
</dbReference>
<feature type="domain" description="NADP-dependent oxidoreductase" evidence="2">
    <location>
        <begin position="16"/>
        <end position="337"/>
    </location>
</feature>
<evidence type="ECO:0000313" key="3">
    <source>
        <dbReference type="EMBL" id="ACX96093.1"/>
    </source>
</evidence>
<keyword evidence="4" id="KW-1185">Reference proteome</keyword>
<dbReference type="OrthoDB" id="9772407at2"/>
<dbReference type="eggNOG" id="COG0667">
    <property type="taxonomic scope" value="Bacteria"/>
</dbReference>
<accession>D0L070</accession>
<dbReference type="GO" id="GO:0016491">
    <property type="term" value="F:oxidoreductase activity"/>
    <property type="evidence" value="ECO:0007669"/>
    <property type="project" value="UniProtKB-KW"/>
</dbReference>
<dbReference type="AlphaFoldDB" id="D0L070"/>
<dbReference type="Proteomes" id="UP000009102">
    <property type="component" value="Chromosome"/>
</dbReference>
<dbReference type="KEGG" id="hna:Hneap_1257"/>
<dbReference type="InterPro" id="IPR036812">
    <property type="entry name" value="NAD(P)_OxRdtase_dom_sf"/>
</dbReference>
<sequence>MELRTLGRSNIKVSTICLGTMTFGQQNTEAEAHRQLDLAFSSGINFIDTAEMYPVPARAQTQGRSESFVGTWLAGQRRDSVVLASKIAGPGRGMEWMRGGPRVNAEHIQSAVESSLKRLQTDYIDLYQIHWPERNVPLFGDRYYDSRREREAESVEHQLQSLSRLVEAGKIRAIGLSNETPWGVMSFESAAERLGLSHVVSIQNAFNLLNRRFEMDGLAEVSQRTGIGLLAYSPLAFGLLTGKYAMNPNSAGRMTEFPGFGQRYAKPNVHEAVQAYLELAQEHGLSPAQMAIAFILQKSFTTSVIIGATDEEQLTENIGAANCTLPDSLMKKIDEIDQRWPSPTP</sequence>
<reference evidence="3 4" key="1">
    <citation type="submission" date="2009-10" db="EMBL/GenBank/DDBJ databases">
        <title>Complete sequence of Halothiobacillus neapolitanus c2.</title>
        <authorList>
            <consortium name="US DOE Joint Genome Institute"/>
            <person name="Lucas S."/>
            <person name="Copeland A."/>
            <person name="Lapidus A."/>
            <person name="Glavina del Rio T."/>
            <person name="Tice H."/>
            <person name="Bruce D."/>
            <person name="Goodwin L."/>
            <person name="Pitluck S."/>
            <person name="Davenport K."/>
            <person name="Brettin T."/>
            <person name="Detter J.C."/>
            <person name="Han C."/>
            <person name="Tapia R."/>
            <person name="Larimer F."/>
            <person name="Land M."/>
            <person name="Hauser L."/>
            <person name="Kyrpides N."/>
            <person name="Mikhailova N."/>
            <person name="Kerfeld C."/>
            <person name="Cannon G."/>
            <person name="Heinhort S."/>
        </authorList>
    </citation>
    <scope>NUCLEOTIDE SEQUENCE [LARGE SCALE GENOMIC DNA]</scope>
    <source>
        <strain evidence="4">ATCC 23641 / c2</strain>
    </source>
</reference>
<dbReference type="InterPro" id="IPR023210">
    <property type="entry name" value="NADP_OxRdtase_dom"/>
</dbReference>
<dbReference type="Pfam" id="PF00248">
    <property type="entry name" value="Aldo_ket_red"/>
    <property type="match status" value="1"/>
</dbReference>
<dbReference type="STRING" id="555778.Hneap_1257"/>